<evidence type="ECO:0000256" key="1">
    <source>
        <dbReference type="SAM" id="MobiDB-lite"/>
    </source>
</evidence>
<accession>A0A7R9FVD4</accession>
<reference evidence="2" key="1">
    <citation type="submission" date="2020-11" db="EMBL/GenBank/DDBJ databases">
        <authorList>
            <person name="Tran Van P."/>
        </authorList>
    </citation>
    <scope>NUCLEOTIDE SEQUENCE</scope>
</reference>
<feature type="compositionally biased region" description="Basic and acidic residues" evidence="1">
    <location>
        <begin position="14"/>
        <end position="32"/>
    </location>
</feature>
<proteinExistence type="predicted"/>
<gene>
    <name evidence="2" type="ORF">TSIB3V08_LOCUS720</name>
</gene>
<organism evidence="2">
    <name type="scientific">Timema shepardi</name>
    <name type="common">Walking stick</name>
    <dbReference type="NCBI Taxonomy" id="629360"/>
    <lineage>
        <taxon>Eukaryota</taxon>
        <taxon>Metazoa</taxon>
        <taxon>Ecdysozoa</taxon>
        <taxon>Arthropoda</taxon>
        <taxon>Hexapoda</taxon>
        <taxon>Insecta</taxon>
        <taxon>Pterygota</taxon>
        <taxon>Neoptera</taxon>
        <taxon>Polyneoptera</taxon>
        <taxon>Phasmatodea</taxon>
        <taxon>Timematodea</taxon>
        <taxon>Timematoidea</taxon>
        <taxon>Timematidae</taxon>
        <taxon>Timema</taxon>
    </lineage>
</organism>
<sequence length="69" mass="8292">MWRGVLHNVDSEESNERRKRDTFVDEEDHKGGQDTTDVEQFLELRREDKIQQTLNSFYSSQGRTGYNRR</sequence>
<feature type="region of interest" description="Disordered" evidence="1">
    <location>
        <begin position="1"/>
        <end position="36"/>
    </location>
</feature>
<protein>
    <submittedName>
        <fullName evidence="2">Uncharacterized protein</fullName>
    </submittedName>
</protein>
<evidence type="ECO:0000313" key="2">
    <source>
        <dbReference type="EMBL" id="CAD7256440.1"/>
    </source>
</evidence>
<dbReference type="AlphaFoldDB" id="A0A7R9FVD4"/>
<dbReference type="EMBL" id="OC000182">
    <property type="protein sequence ID" value="CAD7256440.1"/>
    <property type="molecule type" value="Genomic_DNA"/>
</dbReference>
<name>A0A7R9FVD4_TIMSH</name>